<protein>
    <submittedName>
        <fullName evidence="2">TDP-4-keto-6-deoxyhexose 4-ketoreductase</fullName>
    </submittedName>
</protein>
<dbReference type="AlphaFoldDB" id="Q9F831"/>
<gene>
    <name evidence="2" type="primary">megBIV</name>
</gene>
<dbReference type="InterPro" id="IPR051783">
    <property type="entry name" value="NAD(P)-dependent_oxidoreduct"/>
</dbReference>
<dbReference type="KEGG" id="ag:AAG13916"/>
<name>Q9F831_MICMH</name>
<reference evidence="2" key="1">
    <citation type="journal article" date="2000" name="Mol. Microbiol.">
        <title>Biosynthesis of the anti-parasitic agent megalomicin: transformation of erythromycin to megalomicin in Saccharopolyspora erythraea.</title>
        <authorList>
            <person name="Volchegursky Y."/>
            <person name="Hu Z."/>
            <person name="Katz L."/>
            <person name="McDaniel R."/>
        </authorList>
    </citation>
    <scope>NUCLEOTIDE SEQUENCE</scope>
    <source>
        <strain evidence="2">NRRL3275</strain>
    </source>
</reference>
<dbReference type="PANTHER" id="PTHR48079:SF6">
    <property type="entry name" value="NAD(P)-BINDING DOMAIN-CONTAINING PROTEIN-RELATED"/>
    <property type="match status" value="1"/>
</dbReference>
<dbReference type="PANTHER" id="PTHR48079">
    <property type="entry name" value="PROTEIN YEEZ"/>
    <property type="match status" value="1"/>
</dbReference>
<accession>Q9F831</accession>
<dbReference type="GO" id="GO:0004029">
    <property type="term" value="F:aldehyde dehydrogenase (NAD+) activity"/>
    <property type="evidence" value="ECO:0007669"/>
    <property type="project" value="TreeGrafter"/>
</dbReference>
<dbReference type="InterPro" id="IPR001509">
    <property type="entry name" value="Epimerase_deHydtase"/>
</dbReference>
<dbReference type="SUPFAM" id="SSF51735">
    <property type="entry name" value="NAD(P)-binding Rossmann-fold domains"/>
    <property type="match status" value="1"/>
</dbReference>
<dbReference type="InterPro" id="IPR036291">
    <property type="entry name" value="NAD(P)-bd_dom_sf"/>
</dbReference>
<evidence type="ECO:0000259" key="1">
    <source>
        <dbReference type="Pfam" id="PF01370"/>
    </source>
</evidence>
<evidence type="ECO:0000313" key="2">
    <source>
        <dbReference type="EMBL" id="AAG13916.1"/>
    </source>
</evidence>
<dbReference type="Gene3D" id="3.40.50.720">
    <property type="entry name" value="NAD(P)-binding Rossmann-like Domain"/>
    <property type="match status" value="1"/>
</dbReference>
<proteinExistence type="predicted"/>
<dbReference type="EMBL" id="AF263245">
    <property type="protein sequence ID" value="AAG13916.1"/>
    <property type="molecule type" value="Genomic_DNA"/>
</dbReference>
<dbReference type="GO" id="GO:0005737">
    <property type="term" value="C:cytoplasm"/>
    <property type="evidence" value="ECO:0007669"/>
    <property type="project" value="TreeGrafter"/>
</dbReference>
<dbReference type="Pfam" id="PF01370">
    <property type="entry name" value="Epimerase"/>
    <property type="match status" value="1"/>
</dbReference>
<sequence length="313" mass="33323">MTRHVTLLGVSGFVGSALLREFTTHPLRLRAVARTGSRDQPPGSAGIEHLRVDLLEPGRVAQVVADTDVVVHLVAYAAGGSTWRSAATVPEAERVNAGIMRDLVAALRARPGPAPVLLFASTTQAANPAAPSRYAQHKIEAERILRQATEDGVVDGVILRLPAIYGHSGPSGQTGRGVVTAMIRRALAGEPITMWHEGSVRRNLLHVEDVATAFTAALHNHEALVGDVWTPSADEARPLGEIFETVAASVARQTGNPAVPVVSVPPPENAEANDFRSDDFDSTEFRTLTGWHPRVPLAEGIDRTVAALISTKE</sequence>
<organism evidence="2">
    <name type="scientific">Micromonospora megalomicea subsp. nigra</name>
    <dbReference type="NCBI Taxonomy" id="136926"/>
    <lineage>
        <taxon>Bacteria</taxon>
        <taxon>Bacillati</taxon>
        <taxon>Actinomycetota</taxon>
        <taxon>Actinomycetes</taxon>
        <taxon>Micromonosporales</taxon>
        <taxon>Micromonosporaceae</taxon>
        <taxon>Micromonospora</taxon>
    </lineage>
</organism>
<feature type="domain" description="NAD-dependent epimerase/dehydratase" evidence="1">
    <location>
        <begin position="6"/>
        <end position="223"/>
    </location>
</feature>